<dbReference type="HOGENOM" id="CLU_2410376_0_0_6"/>
<evidence type="ECO:0000313" key="3">
    <source>
        <dbReference type="Proteomes" id="UP000029708"/>
    </source>
</evidence>
<reference evidence="2 3" key="1">
    <citation type="submission" date="2014-09" db="EMBL/GenBank/DDBJ databases">
        <title>Xanthomonadaceae 3.5X direct submission.</title>
        <authorList>
            <person name="Fang T."/>
            <person name="Wang H."/>
        </authorList>
    </citation>
    <scope>NUCLEOTIDE SEQUENCE [LARGE SCALE GENOMIC DNA]</scope>
    <source>
        <strain evidence="2 3">3.5X</strain>
    </source>
</reference>
<protein>
    <submittedName>
        <fullName evidence="2">Uncharacterized protein</fullName>
    </submittedName>
</protein>
<keyword evidence="1" id="KW-0812">Transmembrane</keyword>
<feature type="transmembrane region" description="Helical" evidence="1">
    <location>
        <begin position="62"/>
        <end position="81"/>
    </location>
</feature>
<dbReference type="EMBL" id="JROI01000008">
    <property type="protein sequence ID" value="KGI78505.1"/>
    <property type="molecule type" value="Genomic_DNA"/>
</dbReference>
<keyword evidence="1" id="KW-0472">Membrane</keyword>
<gene>
    <name evidence="2" type="ORF">LF63_0103255</name>
</gene>
<name>A0A099CZU8_9GAMM</name>
<dbReference type="STRING" id="1543381.LF63_0103255"/>
<dbReference type="Proteomes" id="UP000029708">
    <property type="component" value="Unassembled WGS sequence"/>
</dbReference>
<sequence length="92" mass="10419">MRKIIRASEALWFLLIPLFCIALAVAKESAVHQHFSIGLLLLNAWPVMLGWFVIYALRGRTLFIFWISSAVTLALYILSAIKLQNMNASLMP</sequence>
<dbReference type="AlphaFoldDB" id="A0A099CZU8"/>
<comment type="caution">
    <text evidence="2">The sequence shown here is derived from an EMBL/GenBank/DDBJ whole genome shotgun (WGS) entry which is preliminary data.</text>
</comment>
<accession>A0A099CZU8</accession>
<dbReference type="RefSeq" id="WP_043099606.1">
    <property type="nucleotide sequence ID" value="NZ_JACHET010000001.1"/>
</dbReference>
<keyword evidence="1" id="KW-1133">Transmembrane helix</keyword>
<proteinExistence type="predicted"/>
<feature type="transmembrane region" description="Helical" evidence="1">
    <location>
        <begin position="36"/>
        <end position="55"/>
    </location>
</feature>
<keyword evidence="3" id="KW-1185">Reference proteome</keyword>
<evidence type="ECO:0000313" key="2">
    <source>
        <dbReference type="EMBL" id="KGI78505.1"/>
    </source>
</evidence>
<organism evidence="2 3">
    <name type="scientific">Oleiagrimonas soli</name>
    <dbReference type="NCBI Taxonomy" id="1543381"/>
    <lineage>
        <taxon>Bacteria</taxon>
        <taxon>Pseudomonadati</taxon>
        <taxon>Pseudomonadota</taxon>
        <taxon>Gammaproteobacteria</taxon>
        <taxon>Lysobacterales</taxon>
        <taxon>Rhodanobacteraceae</taxon>
        <taxon>Oleiagrimonas</taxon>
    </lineage>
</organism>
<evidence type="ECO:0000256" key="1">
    <source>
        <dbReference type="SAM" id="Phobius"/>
    </source>
</evidence>